<evidence type="ECO:0000256" key="6">
    <source>
        <dbReference type="ARBA" id="ARBA00023136"/>
    </source>
</evidence>
<accession>A0AAD5M416</accession>
<dbReference type="PROSITE" id="PS50866">
    <property type="entry name" value="GOLD"/>
    <property type="match status" value="1"/>
</dbReference>
<keyword evidence="4 10" id="KW-0732">Signal</keyword>
<evidence type="ECO:0000256" key="5">
    <source>
        <dbReference type="ARBA" id="ARBA00022989"/>
    </source>
</evidence>
<dbReference type="SUPFAM" id="SSF101576">
    <property type="entry name" value="Supernatant protein factor (SPF), C-terminal domain"/>
    <property type="match status" value="1"/>
</dbReference>
<comment type="similarity">
    <text evidence="2 8">Belongs to the EMP24/GP25L family.</text>
</comment>
<keyword evidence="6 9" id="KW-0472">Membrane</keyword>
<organism evidence="12 13">
    <name type="scientific">Parelaphostrongylus tenuis</name>
    <name type="common">Meningeal worm</name>
    <dbReference type="NCBI Taxonomy" id="148309"/>
    <lineage>
        <taxon>Eukaryota</taxon>
        <taxon>Metazoa</taxon>
        <taxon>Ecdysozoa</taxon>
        <taxon>Nematoda</taxon>
        <taxon>Chromadorea</taxon>
        <taxon>Rhabditida</taxon>
        <taxon>Rhabditina</taxon>
        <taxon>Rhabditomorpha</taxon>
        <taxon>Strongyloidea</taxon>
        <taxon>Metastrongylidae</taxon>
        <taxon>Parelaphostrongylus</taxon>
    </lineage>
</organism>
<evidence type="ECO:0000256" key="10">
    <source>
        <dbReference type="SAM" id="SignalP"/>
    </source>
</evidence>
<dbReference type="SMART" id="SM01190">
    <property type="entry name" value="EMP24_GP25L"/>
    <property type="match status" value="1"/>
</dbReference>
<feature type="domain" description="GOLD" evidence="11">
    <location>
        <begin position="31"/>
        <end position="114"/>
    </location>
</feature>
<keyword evidence="5 9" id="KW-1133">Transmembrane helix</keyword>
<proteinExistence type="inferred from homology"/>
<reference evidence="12" key="1">
    <citation type="submission" date="2021-06" db="EMBL/GenBank/DDBJ databases">
        <title>Parelaphostrongylus tenuis whole genome reference sequence.</title>
        <authorList>
            <person name="Garwood T.J."/>
            <person name="Larsen P.A."/>
            <person name="Fountain-Jones N.M."/>
            <person name="Garbe J.R."/>
            <person name="Macchietto M.G."/>
            <person name="Kania S.A."/>
            <person name="Gerhold R.W."/>
            <person name="Richards J.E."/>
            <person name="Wolf T.M."/>
        </authorList>
    </citation>
    <scope>NUCLEOTIDE SEQUENCE</scope>
    <source>
        <strain evidence="12">MNPRO001-30</strain>
        <tissue evidence="12">Meninges</tissue>
    </source>
</reference>
<dbReference type="PANTHER" id="PTHR22811">
    <property type="entry name" value="TRANSMEMBRANE EMP24 DOMAIN-CONTAINING PROTEIN"/>
    <property type="match status" value="1"/>
</dbReference>
<dbReference type="InterPro" id="IPR036598">
    <property type="entry name" value="GOLD_dom_sf"/>
</dbReference>
<feature type="transmembrane region" description="Helical" evidence="9">
    <location>
        <begin position="187"/>
        <end position="209"/>
    </location>
</feature>
<evidence type="ECO:0000256" key="2">
    <source>
        <dbReference type="ARBA" id="ARBA00007104"/>
    </source>
</evidence>
<name>A0AAD5M416_PARTN</name>
<sequence>MRVVEAVFSVLAGLTTALELDLTVDIPAGKFECYFQPVDINKYKTMELDYQVVDGGDLNINFFLLLGGNKLAEDLMKTDGSHRVDLKAAGDYQICFDNSFSYQARKVVFFEIFLLDEKGEADERDMLKIGVKDGSSNLEALDIPIAGFLDATNRIKSQLNKVEYYQAILRAHEARDRSVMTANFDRVTLWSCIHTIVMIGVGVLQVFLLRSLFEDNSKVGRF</sequence>
<dbReference type="EMBL" id="JAHQIW010000814">
    <property type="protein sequence ID" value="KAJ1350213.1"/>
    <property type="molecule type" value="Genomic_DNA"/>
</dbReference>
<evidence type="ECO:0000313" key="13">
    <source>
        <dbReference type="Proteomes" id="UP001196413"/>
    </source>
</evidence>
<comment type="caution">
    <text evidence="12">The sequence shown here is derived from an EMBL/GenBank/DDBJ whole genome shotgun (WGS) entry which is preliminary data.</text>
</comment>
<evidence type="ECO:0000256" key="7">
    <source>
        <dbReference type="ARBA" id="ARBA00037847"/>
    </source>
</evidence>
<evidence type="ECO:0000313" key="12">
    <source>
        <dbReference type="EMBL" id="KAJ1350213.1"/>
    </source>
</evidence>
<dbReference type="Pfam" id="PF01105">
    <property type="entry name" value="EMP24_GP25L"/>
    <property type="match status" value="1"/>
</dbReference>
<keyword evidence="3 8" id="KW-0812">Transmembrane</keyword>
<evidence type="ECO:0000256" key="3">
    <source>
        <dbReference type="ARBA" id="ARBA00022692"/>
    </source>
</evidence>
<dbReference type="Proteomes" id="UP001196413">
    <property type="component" value="Unassembled WGS sequence"/>
</dbReference>
<keyword evidence="13" id="KW-1185">Reference proteome</keyword>
<dbReference type="GO" id="GO:0016020">
    <property type="term" value="C:membrane"/>
    <property type="evidence" value="ECO:0007669"/>
    <property type="project" value="UniProtKB-SubCell"/>
</dbReference>
<dbReference type="AlphaFoldDB" id="A0AAD5M416"/>
<protein>
    <recommendedName>
        <fullName evidence="11">GOLD domain-containing protein</fullName>
    </recommendedName>
</protein>
<feature type="chain" id="PRO_5042288974" description="GOLD domain-containing protein" evidence="10">
    <location>
        <begin position="18"/>
        <end position="222"/>
    </location>
</feature>
<evidence type="ECO:0000256" key="4">
    <source>
        <dbReference type="ARBA" id="ARBA00022729"/>
    </source>
</evidence>
<dbReference type="InterPro" id="IPR015720">
    <property type="entry name" value="Emp24-like"/>
</dbReference>
<evidence type="ECO:0000256" key="9">
    <source>
        <dbReference type="SAM" id="Phobius"/>
    </source>
</evidence>
<evidence type="ECO:0000259" key="11">
    <source>
        <dbReference type="PROSITE" id="PS50866"/>
    </source>
</evidence>
<dbReference type="GO" id="GO:0012505">
    <property type="term" value="C:endomembrane system"/>
    <property type="evidence" value="ECO:0007669"/>
    <property type="project" value="UniProtKB-SubCell"/>
</dbReference>
<comment type="subcellular location">
    <subcellularLocation>
        <location evidence="7">Endomembrane system</location>
        <topology evidence="7">Single-pass membrane protein</topology>
    </subcellularLocation>
    <subcellularLocation>
        <location evidence="1 8">Membrane</location>
        <topology evidence="1 8">Single-pass type I membrane protein</topology>
    </subcellularLocation>
</comment>
<dbReference type="InterPro" id="IPR009038">
    <property type="entry name" value="GOLD_dom"/>
</dbReference>
<evidence type="ECO:0000256" key="8">
    <source>
        <dbReference type="RuleBase" id="RU003827"/>
    </source>
</evidence>
<feature type="signal peptide" evidence="10">
    <location>
        <begin position="1"/>
        <end position="17"/>
    </location>
</feature>
<gene>
    <name evidence="12" type="ORF">KIN20_005951</name>
</gene>
<evidence type="ECO:0000256" key="1">
    <source>
        <dbReference type="ARBA" id="ARBA00004479"/>
    </source>
</evidence>